<dbReference type="PROSITE" id="PS51707">
    <property type="entry name" value="CYTH"/>
    <property type="match status" value="1"/>
</dbReference>
<organism evidence="3 4">
    <name type="scientific">Tepidamorphus gemmatus</name>
    <dbReference type="NCBI Taxonomy" id="747076"/>
    <lineage>
        <taxon>Bacteria</taxon>
        <taxon>Pseudomonadati</taxon>
        <taxon>Pseudomonadota</taxon>
        <taxon>Alphaproteobacteria</taxon>
        <taxon>Hyphomicrobiales</taxon>
        <taxon>Tepidamorphaceae</taxon>
        <taxon>Tepidamorphus</taxon>
    </lineage>
</organism>
<sequence>MAREIERKFLIADQRWRDEAVGSVAIRQFYLARTGRVSVRVRIIDAVEARLTVKSAVPGMIRDEFDYAIPVADAVAMEALRSGSVIEKTRYRLPCTAGVLTVDVFGGDNAGLLIAELELADDAPEVALPDWLGREVTGDARFYNADLSERPFAGWSAAEKAAAAAPTG</sequence>
<dbReference type="AlphaFoldDB" id="A0A4R3MHU2"/>
<accession>A0A4R3MHU2</accession>
<dbReference type="Pfam" id="PF01928">
    <property type="entry name" value="CYTH"/>
    <property type="match status" value="1"/>
</dbReference>
<keyword evidence="4" id="KW-1185">Reference proteome</keyword>
<dbReference type="EMBL" id="SMAK01000001">
    <property type="protein sequence ID" value="TCT13192.1"/>
    <property type="molecule type" value="Genomic_DNA"/>
</dbReference>
<protein>
    <submittedName>
        <fullName evidence="3">CYTH domain-containing protein</fullName>
    </submittedName>
</protein>
<name>A0A4R3MHU2_9HYPH</name>
<dbReference type="PIRSF" id="PIRSF016487">
    <property type="entry name" value="CYTH_UCP016487"/>
    <property type="match status" value="1"/>
</dbReference>
<dbReference type="InterPro" id="IPR033469">
    <property type="entry name" value="CYTH-like_dom_sf"/>
</dbReference>
<dbReference type="SMART" id="SM01118">
    <property type="entry name" value="CYTH"/>
    <property type="match status" value="1"/>
</dbReference>
<gene>
    <name evidence="3" type="ORF">EDC22_10152</name>
</gene>
<dbReference type="RefSeq" id="WP_132804607.1">
    <property type="nucleotide sequence ID" value="NZ_SMAK01000001.1"/>
</dbReference>
<dbReference type="PANTHER" id="PTHR40114:SF1">
    <property type="entry name" value="SLR0698 PROTEIN"/>
    <property type="match status" value="1"/>
</dbReference>
<dbReference type="PANTHER" id="PTHR40114">
    <property type="entry name" value="SLR0698 PROTEIN"/>
    <property type="match status" value="1"/>
</dbReference>
<feature type="domain" description="CYTH" evidence="2">
    <location>
        <begin position="2"/>
        <end position="149"/>
    </location>
</feature>
<reference evidence="3 4" key="1">
    <citation type="submission" date="2019-03" db="EMBL/GenBank/DDBJ databases">
        <title>Genomic Encyclopedia of Type Strains, Phase IV (KMG-IV): sequencing the most valuable type-strain genomes for metagenomic binning, comparative biology and taxonomic classification.</title>
        <authorList>
            <person name="Goeker M."/>
        </authorList>
    </citation>
    <scope>NUCLEOTIDE SEQUENCE [LARGE SCALE GENOMIC DNA]</scope>
    <source>
        <strain evidence="3 4">DSM 19345</strain>
    </source>
</reference>
<dbReference type="SUPFAM" id="SSF55154">
    <property type="entry name" value="CYTH-like phosphatases"/>
    <property type="match status" value="1"/>
</dbReference>
<evidence type="ECO:0000313" key="4">
    <source>
        <dbReference type="Proteomes" id="UP000295678"/>
    </source>
</evidence>
<evidence type="ECO:0000313" key="3">
    <source>
        <dbReference type="EMBL" id="TCT13192.1"/>
    </source>
</evidence>
<dbReference type="InterPro" id="IPR012042">
    <property type="entry name" value="NeuTTM/CthTTM-like"/>
</dbReference>
<dbReference type="Proteomes" id="UP000295678">
    <property type="component" value="Unassembled WGS sequence"/>
</dbReference>
<dbReference type="Gene3D" id="2.40.320.10">
    <property type="entry name" value="Hypothetical Protein Pfu-838710-001"/>
    <property type="match status" value="1"/>
</dbReference>
<evidence type="ECO:0000256" key="1">
    <source>
        <dbReference type="PIRSR" id="PIRSR016487-1"/>
    </source>
</evidence>
<comment type="caution">
    <text evidence="3">The sequence shown here is derived from an EMBL/GenBank/DDBJ whole genome shotgun (WGS) entry which is preliminary data.</text>
</comment>
<evidence type="ECO:0000259" key="2">
    <source>
        <dbReference type="PROSITE" id="PS51707"/>
    </source>
</evidence>
<proteinExistence type="predicted"/>
<dbReference type="InterPro" id="IPR023577">
    <property type="entry name" value="CYTH_domain"/>
</dbReference>
<dbReference type="CDD" id="cd07891">
    <property type="entry name" value="CYTH-like_CthTTM-like_1"/>
    <property type="match status" value="1"/>
</dbReference>
<dbReference type="OrthoDB" id="9805588at2"/>
<feature type="active site" description="Proton acceptor" evidence="1">
    <location>
        <position position="30"/>
    </location>
</feature>